<gene>
    <name evidence="2" type="ORF">PFISCL1PPCAC_4350</name>
</gene>
<accession>A0AAV5V1Y3</accession>
<name>A0AAV5V1Y3_9BILA</name>
<evidence type="ECO:0000313" key="2">
    <source>
        <dbReference type="EMBL" id="GMT13053.1"/>
    </source>
</evidence>
<feature type="non-terminal residue" evidence="2">
    <location>
        <position position="202"/>
    </location>
</feature>
<feature type="non-terminal residue" evidence="2">
    <location>
        <position position="1"/>
    </location>
</feature>
<protein>
    <submittedName>
        <fullName evidence="2">Uncharacterized protein</fullName>
    </submittedName>
</protein>
<keyword evidence="1" id="KW-1133">Transmembrane helix</keyword>
<keyword evidence="3" id="KW-1185">Reference proteome</keyword>
<keyword evidence="1" id="KW-0472">Membrane</keyword>
<proteinExistence type="predicted"/>
<dbReference type="Proteomes" id="UP001432322">
    <property type="component" value="Unassembled WGS sequence"/>
</dbReference>
<reference evidence="2" key="1">
    <citation type="submission" date="2023-10" db="EMBL/GenBank/DDBJ databases">
        <title>Genome assembly of Pristionchus species.</title>
        <authorList>
            <person name="Yoshida K."/>
            <person name="Sommer R.J."/>
        </authorList>
    </citation>
    <scope>NUCLEOTIDE SEQUENCE</scope>
    <source>
        <strain evidence="2">RS5133</strain>
    </source>
</reference>
<organism evidence="2 3">
    <name type="scientific">Pristionchus fissidentatus</name>
    <dbReference type="NCBI Taxonomy" id="1538716"/>
    <lineage>
        <taxon>Eukaryota</taxon>
        <taxon>Metazoa</taxon>
        <taxon>Ecdysozoa</taxon>
        <taxon>Nematoda</taxon>
        <taxon>Chromadorea</taxon>
        <taxon>Rhabditida</taxon>
        <taxon>Rhabditina</taxon>
        <taxon>Diplogasteromorpha</taxon>
        <taxon>Diplogasteroidea</taxon>
        <taxon>Neodiplogasteridae</taxon>
        <taxon>Pristionchus</taxon>
    </lineage>
</organism>
<comment type="caution">
    <text evidence="2">The sequence shown here is derived from an EMBL/GenBank/DDBJ whole genome shotgun (WGS) entry which is preliminary data.</text>
</comment>
<sequence>LPFDRSASAPTVHRLSPAATTVQTMEIDKLLRIVLIATIVQIPVGIFLLSMGGMVLAETGGITYVLLLGIHSIVGIVIGFCAVFIKNRCLLIVLHVNACLDICSKGYIACKFAFAAAQGRKSDEGAELIWAVVTALIIAVICDFVAYYPAYKALRIRRAEMSREACPPQQAYGTPGYGNLYGAGTGYGGYHASAPTVDPTAT</sequence>
<feature type="transmembrane region" description="Helical" evidence="1">
    <location>
        <begin position="128"/>
        <end position="148"/>
    </location>
</feature>
<feature type="transmembrane region" description="Helical" evidence="1">
    <location>
        <begin position="62"/>
        <end position="85"/>
    </location>
</feature>
<dbReference type="EMBL" id="BTSY01000002">
    <property type="protein sequence ID" value="GMT13053.1"/>
    <property type="molecule type" value="Genomic_DNA"/>
</dbReference>
<evidence type="ECO:0000313" key="3">
    <source>
        <dbReference type="Proteomes" id="UP001432322"/>
    </source>
</evidence>
<feature type="transmembrane region" description="Helical" evidence="1">
    <location>
        <begin position="33"/>
        <end position="56"/>
    </location>
</feature>
<keyword evidence="1" id="KW-0812">Transmembrane</keyword>
<evidence type="ECO:0000256" key="1">
    <source>
        <dbReference type="SAM" id="Phobius"/>
    </source>
</evidence>
<feature type="transmembrane region" description="Helical" evidence="1">
    <location>
        <begin position="92"/>
        <end position="116"/>
    </location>
</feature>
<dbReference type="AlphaFoldDB" id="A0AAV5V1Y3"/>